<reference evidence="2 3" key="1">
    <citation type="submission" date="2019-09" db="EMBL/GenBank/DDBJ databases">
        <title>Bird 10,000 Genomes (B10K) Project - Family phase.</title>
        <authorList>
            <person name="Zhang G."/>
        </authorList>
    </citation>
    <scope>NUCLEOTIDE SEQUENCE [LARGE SCALE GENOMIC DNA]</scope>
    <source>
        <strain evidence="2">B10K-DU-001-57</strain>
        <tissue evidence="2">Muscle</tissue>
    </source>
</reference>
<dbReference type="PANTHER" id="PTHR14362">
    <property type="entry name" value="COILED-COIL DOMAIN-CONTAINING PROTEIN 81"/>
    <property type="match status" value="1"/>
</dbReference>
<dbReference type="GO" id="GO:0005815">
    <property type="term" value="C:microtubule organizing center"/>
    <property type="evidence" value="ECO:0007669"/>
    <property type="project" value="TreeGrafter"/>
</dbReference>
<dbReference type="PANTHER" id="PTHR14362:SF2">
    <property type="entry name" value="COILED-COIL DOMAIN-CONTAINING PROTEIN 81"/>
    <property type="match status" value="1"/>
</dbReference>
<dbReference type="OrthoDB" id="9115270at2759"/>
<dbReference type="InterPro" id="IPR026295">
    <property type="entry name" value="CCD81"/>
</dbReference>
<feature type="non-terminal residue" evidence="2">
    <location>
        <position position="1"/>
    </location>
</feature>
<proteinExistence type="predicted"/>
<accession>A0A7K9VAZ6</accession>
<dbReference type="EMBL" id="VXAA01004524">
    <property type="protein sequence ID" value="NXI69536.1"/>
    <property type="molecule type" value="Genomic_DNA"/>
</dbReference>
<sequence>PGNKLLEPLRYAQIAAATFVSSKRVVGCIQATMSLFSRCIGKGRNVALILRDIGMLLIEGTQVQMKYYRDFLEKMTGKDTLKEALLKIPGMLDLVIPRTATAASLTCSGYVIVFPEQRKAVPLPPPRQGEK</sequence>
<dbReference type="Pfam" id="PF18289">
    <property type="entry name" value="HU-CCDC81_euk_2"/>
    <property type="match status" value="1"/>
</dbReference>
<feature type="domain" description="CCDC81 HU" evidence="1">
    <location>
        <begin position="7"/>
        <end position="79"/>
    </location>
</feature>
<organism evidence="2 3">
    <name type="scientific">Anseranas semipalmata</name>
    <name type="common">Magpie goose</name>
    <name type="synonym">Anas semipalmata</name>
    <dbReference type="NCBI Taxonomy" id="8851"/>
    <lineage>
        <taxon>Eukaryota</taxon>
        <taxon>Metazoa</taxon>
        <taxon>Chordata</taxon>
        <taxon>Craniata</taxon>
        <taxon>Vertebrata</taxon>
        <taxon>Euteleostomi</taxon>
        <taxon>Archelosauria</taxon>
        <taxon>Archosauria</taxon>
        <taxon>Dinosauria</taxon>
        <taxon>Saurischia</taxon>
        <taxon>Theropoda</taxon>
        <taxon>Coelurosauria</taxon>
        <taxon>Aves</taxon>
        <taxon>Neognathae</taxon>
        <taxon>Galloanserae</taxon>
        <taxon>Anseriformes</taxon>
        <taxon>Anseranatidae</taxon>
        <taxon>Anseranas</taxon>
    </lineage>
</organism>
<comment type="caution">
    <text evidence="2">The sequence shown here is derived from an EMBL/GenBank/DDBJ whole genome shotgun (WGS) entry which is preliminary data.</text>
</comment>
<feature type="non-terminal residue" evidence="2">
    <location>
        <position position="131"/>
    </location>
</feature>
<dbReference type="AlphaFoldDB" id="A0A7K9VAZ6"/>
<dbReference type="Proteomes" id="UP000567872">
    <property type="component" value="Unassembled WGS sequence"/>
</dbReference>
<evidence type="ECO:0000259" key="1">
    <source>
        <dbReference type="Pfam" id="PF18289"/>
    </source>
</evidence>
<keyword evidence="3" id="KW-1185">Reference proteome</keyword>
<name>A0A7K9VAZ6_ANSSE</name>
<evidence type="ECO:0000313" key="2">
    <source>
        <dbReference type="EMBL" id="NXI69536.1"/>
    </source>
</evidence>
<gene>
    <name evidence="2" type="primary">Ccdc81_2</name>
    <name evidence="2" type="ORF">ANSSEM_R03910</name>
</gene>
<evidence type="ECO:0000313" key="3">
    <source>
        <dbReference type="Proteomes" id="UP000567872"/>
    </source>
</evidence>
<dbReference type="InterPro" id="IPR040673">
    <property type="entry name" value="CCDC81_HU_dom_2"/>
</dbReference>
<protein>
    <submittedName>
        <fullName evidence="2">CCD81 protein</fullName>
    </submittedName>
</protein>